<dbReference type="NCBIfam" id="TIGR01901">
    <property type="entry name" value="adhes_NPXG"/>
    <property type="match status" value="1"/>
</dbReference>
<dbReference type="NCBIfam" id="TIGR01731">
    <property type="entry name" value="fil_hemag_20aa"/>
    <property type="match status" value="18"/>
</dbReference>
<dbReference type="Pfam" id="PF05594">
    <property type="entry name" value="Fil_haemagg"/>
    <property type="match status" value="6"/>
</dbReference>
<dbReference type="EMBL" id="LR134310">
    <property type="protein sequence ID" value="VEE92575.1"/>
    <property type="molecule type" value="Genomic_DNA"/>
</dbReference>
<evidence type="ECO:0000256" key="1">
    <source>
        <dbReference type="SAM" id="MobiDB-lite"/>
    </source>
</evidence>
<dbReference type="RefSeq" id="WP_052190374.1">
    <property type="nucleotide sequence ID" value="NZ_LR134310.1"/>
</dbReference>
<dbReference type="InterPro" id="IPR008638">
    <property type="entry name" value="FhaB/CdiA-like_TPS"/>
</dbReference>
<evidence type="ECO:0000259" key="2">
    <source>
        <dbReference type="SMART" id="SM00912"/>
    </source>
</evidence>
<dbReference type="InterPro" id="IPR011050">
    <property type="entry name" value="Pectin_lyase_fold/virulence"/>
</dbReference>
<name>A0AAX3FMB0_ACTEU</name>
<accession>A0AAX3FMB0</accession>
<feature type="region of interest" description="Disordered" evidence="1">
    <location>
        <begin position="2773"/>
        <end position="2810"/>
    </location>
</feature>
<protein>
    <submittedName>
        <fullName evidence="3">Heme utilization or adhesion protein</fullName>
    </submittedName>
</protein>
<sequence>MNKKSFRVIFSKTLQRLVVVSELAKSEGKGSEASASSTSGLISSIFCKIRPLTFSLFCALGFVSFSENALAELVIQADKSAPKHAQPIVLKTANGLPQVNIQTPNDKGLSHNKYSKFDVDTKGAILNNSRTQTQTQQAGMIQGNPYLARGEAKVILNEVNSNDPSVLKGYVEVAGKKADVIIANPSGLHCEGCGIINSDRATLTTGKPQIKQGNLDSFVVERGKVKVSGKGLDNSRVDYTEILARETEVNAGIWSKKETKVVTGKNTIKRSNHAEDLQIIHTKQPLAGENQPKFAVDVGELGGMYSGKIHLIGTEKGVGVRNAGHIGASVETLKIDSQGRIVNSGTLNAKKDVQLVGTKGIENRGKIENRQGNITLNTPADIHQDGIIVARAGHIHKTANQSITQHGETVAKGNIRYQATKVTASKDSLIAAGVEVKDTAQGETRVIEKASAEGKTITVQTSEKATLQGKHLASGRINVKTSEANLDNSYTSAYSIYVDASKSHVQANSATLLAKNDLTLNTPVGLETKGSYLKAERITTKQRSLNTQDAMWEQTGLSELKLEVVDKLQNQGGTFKTQGDLSVKANGINNRQGRLLANGKLTVNAGKDEVDSIQGIMLSNQTFSITSGELINDAGLIQSNQNVSINTQGQALSNQQGRIISSGKQTLQTADINNRQGLVYTQQDFILNGSNLTNDKGKISVAKQADISLSGKLSQQNGVVEVQKLNLKVNALNSTAQSLILADTSNISTLDKLTNQDSRIITKQKGDIRTGNTLNNTNGTLSSQQGSLTIYTDNHSLINEKGIIIAYQNATIDSGVIDNKQGLIFANNVALNSNNQTINNQNTLSEKQDKGIIALNSLVLTTDLLNNDKGNIFSRNKTVINTNLLLQNTGLITANIVNLVSQVIRSNQNSEISGQQVNVKSQTLDNKGSKLIAHQMAHIDVKQGVQNYNGTLASLGKVLSINTHQSELNNAGGMIAVQNGTLKLETNKLDNQQGVIRAHTADITAVQSVDNRNTLADIAQGIVVTDLMLKTKQLDNQAGRITSFNQAMLQSTDIRNQAGEILAVKDGQLNTDKIYNQSGTIASTKANLSIHTQAALNNRQGYISAADKLTLDIKGLENKHGNIASSNQLVINTAQQKLYNQGGSIFANNQAEIDSGEINNQKGLIRAENLLSINANQNEIDNRNTQSTAQGIVGLGNVILHHVDSLLNQQGKFYAENSLEATIKQNVDNSQGAIQSNGDLIVTTTAIDNQAGKLTAKNVGNITAQSINNNAISENGSLIYADSLTLNVQQLNNQDTKAKGEQPKQGIQGRDITLQTQSLNNRQGGIYSLNNLSIVTNERIDTQQGELLAVDTVKVQHHGHLMLNNENGLIQGNKVVDINAKGLESEGNIKTKGDLNISLKDSFTLNNAFEAENLMFKTEGDFTNNIEQTIANKMTVSANNIVNNAKAELSANETTLNSNHLTNRGLIDGNKTLVNSTKVTNIGTGRIYGNHLAFNSNTVENLAETINGETKAGTIAARNRLDFGVGKLVNRDHALILSLDKLFIGGKLDSNSKAIGKASFIDNGSATIEVLGDSRISSTRLLNHDLYVKTGIDTKVEKINEHALGKSAHRYREKRDGYYRVNNGSRNPNSYFQLNNGTRIEGKGWYSWNYKQTTSTTTLEHTDSSKISIGGTLVLDGNDLHNKYSQLLVGNQLWLGNMVFNENTQNSSLNGSNVKLHNEDIKGEINRQDEGTYRIEYRVRKKKGRKGHYHYHHNGLKYGPYAHPTEYFSFNRVLNTIGMPISSNASVEEKTPSKDIKLETVSVVSPQIENVDKLVSSPQLKTLNKTEITFKSAIDNNTIIDSGQIMATPNTSVEQFRTKNIPNITLPVVKTHLNKVSLPQASLYKINPEAPKGYLVETDPKFTNQKQWLSSDYMLEQLRDKQDNIYKRLGDGFYEQRLINGQINQLTGRRYIGGYHNDLAQYQALMNSGVKYAKQFNLAVGVGLTAKQMSELTTDMVWLVNKEVTLADGRKVTVLVPQVYLVARDSDITSRGAVISANQIIGNVANLQNRGVIAGRDLTRIHSNQFENRGTILGNSVDLSATQNLINLGGKIEAVKSLSLSAGKSLEIVSTLSSSQSAHNAFSHTILDQTGTVKVTGKHGQLNLYSDDNLTVKAAHIESEGSVSATAKNALQITTLNISNKEHYNHDADNYYRLDQKSEVGSIFSSKEGVSLRGQKGVTLRQAIVSSDGGDIFIGSKGDVRLEVGEQSEQLASSSKGSTKGWFSKTTETRRHHHDTTEAVGSEIDGKSVTLYSQAGKVDVHGSTVVADKKLDINSKTGVNITSATNTYYVEDEHIKTKSGLMGVKGGLGFTLGKKKEQLETDNFQERAVSSRVGSLSGNTMIHTDGHYQQKGSVVTSGKGNVDISAQSAEIAAARSDYKSNYKYTLEQKGVTATLTGAIASAIQAVDSTLKSAKALGSSKNDRINALGAVNAGFEAMRTAEQVQGIVKAASEGSATGGAVGVSVTYGQQKSEQTQHSKGNTAEKSQVNAGGKVNILTTGKGEQSDITIAGSDVSGQAGTHLKADGKVNIEAIDENHLERSKNKLSGFSAGVGIQFGDGITAGVAAGGNVAKGYGNGESQAWVASQVGSQDSKTTIESGRDANIIGSQVQGKRVEVTADNLNIESLQDTAKYKGKQERISGQVTVGYGVSVGGSYGKSKINSDYASVKTQAGISAGDEGYDVNINNKVKLTGSAILSSAEKEKNSLSARTFSFTDIINHSDATASSSGFGMGFSVGKDQTSKEDKQNNKVYRAEREKNGETFDKANPNKGSSNSIKFGLGESDVHSADFYALAKIGTVNLLSNTKKSINSSSVTPSVISDGVFTIRDREGQENISHIKKGTTEQTNRLEQQDYRSLQKDVETDTAIKKGFYTNMAGLTDEAYRAMFIAEHWMLTAKIDENGDPIKNSKLLEDMAKEADEKSIDREEYLNDQIAKGRNIYQLREISDQERNNLKQVTYTDSVTGKSETRYVIAFNGIFNDENAAAKFAWQNYVAKEGESGKIDNRIHQDVYFVHHPTANNSVSELLVAGYEKMFETSFGNLLGMDNSSLQAKDLMTKYGKDNLFIGSHSRGTLTVANALNALNTEENRNNTVLSDTKVKMIGPAANVTNADNILSRLQTGKARANGEGSIRIENHEQDPVGSMPIILGGNPATMNDNEQNRGLIRRIIDMFGDNSSMHNCYGLGQEQCKKDGYRKEGDLMMNKEQTIYDLNKNRNKQ</sequence>
<feature type="compositionally biased region" description="Polar residues" evidence="1">
    <location>
        <begin position="2508"/>
        <end position="2528"/>
    </location>
</feature>
<dbReference type="InterPro" id="IPR024973">
    <property type="entry name" value="ESPR"/>
</dbReference>
<dbReference type="Pfam" id="PF13332">
    <property type="entry name" value="Fil_haemagg_2"/>
    <property type="match status" value="2"/>
</dbReference>
<dbReference type="Gene3D" id="2.160.20.10">
    <property type="entry name" value="Single-stranded right-handed beta-helix, Pectin lyase-like"/>
    <property type="match status" value="1"/>
</dbReference>
<feature type="compositionally biased region" description="Polar residues" evidence="1">
    <location>
        <begin position="2247"/>
        <end position="2258"/>
    </location>
</feature>
<gene>
    <name evidence="3" type="primary">fhaB_2</name>
    <name evidence="3" type="ORF">NCTC8529_01918</name>
</gene>
<dbReference type="GeneID" id="92744522"/>
<dbReference type="InterPro" id="IPR010069">
    <property type="entry name" value="CdiA_FHA1_rpt"/>
</dbReference>
<organism evidence="3 4">
    <name type="scientific">Actinobacillus equuli</name>
    <dbReference type="NCBI Taxonomy" id="718"/>
    <lineage>
        <taxon>Bacteria</taxon>
        <taxon>Pseudomonadati</taxon>
        <taxon>Pseudomonadota</taxon>
        <taxon>Gammaproteobacteria</taxon>
        <taxon>Pasteurellales</taxon>
        <taxon>Pasteurellaceae</taxon>
        <taxon>Actinobacillus</taxon>
    </lineage>
</organism>
<dbReference type="SMART" id="SM00912">
    <property type="entry name" value="Haemagg_act"/>
    <property type="match status" value="1"/>
</dbReference>
<dbReference type="Pfam" id="PF13018">
    <property type="entry name" value="ESPR"/>
    <property type="match status" value="1"/>
</dbReference>
<dbReference type="Pfam" id="PF05860">
    <property type="entry name" value="TPS"/>
    <property type="match status" value="1"/>
</dbReference>
<feature type="domain" description="Filamentous haemagglutinin FhaB/tRNA nuclease CdiA-like TPS" evidence="2">
    <location>
        <begin position="93"/>
        <end position="213"/>
    </location>
</feature>
<proteinExistence type="predicted"/>
<dbReference type="GO" id="GO:0003824">
    <property type="term" value="F:catalytic activity"/>
    <property type="evidence" value="ECO:0007669"/>
    <property type="project" value="UniProtKB-ARBA"/>
</dbReference>
<evidence type="ECO:0000313" key="4">
    <source>
        <dbReference type="Proteomes" id="UP000268529"/>
    </source>
</evidence>
<evidence type="ECO:0000313" key="3">
    <source>
        <dbReference type="EMBL" id="VEE92575.1"/>
    </source>
</evidence>
<feature type="compositionally biased region" description="Basic and acidic residues" evidence="1">
    <location>
        <begin position="2778"/>
        <end position="2802"/>
    </location>
</feature>
<feature type="region of interest" description="Disordered" evidence="1">
    <location>
        <begin position="2508"/>
        <end position="2529"/>
    </location>
</feature>
<dbReference type="InterPro" id="IPR008619">
    <property type="entry name" value="Filamentous_hemagglutn_rpt"/>
</dbReference>
<dbReference type="Proteomes" id="UP000268529">
    <property type="component" value="Chromosome"/>
</dbReference>
<reference evidence="3 4" key="1">
    <citation type="submission" date="2018-12" db="EMBL/GenBank/DDBJ databases">
        <authorList>
            <consortium name="Pathogen Informatics"/>
        </authorList>
    </citation>
    <scope>NUCLEOTIDE SEQUENCE [LARGE SCALE GENOMIC DNA]</scope>
    <source>
        <strain evidence="3 4">NCTC8529</strain>
    </source>
</reference>
<feature type="region of interest" description="Disordered" evidence="1">
    <location>
        <begin position="2246"/>
        <end position="2281"/>
    </location>
</feature>
<dbReference type="SUPFAM" id="SSF51126">
    <property type="entry name" value="Pectin lyase-like"/>
    <property type="match status" value="1"/>
</dbReference>
<dbReference type="InterPro" id="IPR012334">
    <property type="entry name" value="Pectin_lyas_fold"/>
</dbReference>
<dbReference type="InterPro" id="IPR025157">
    <property type="entry name" value="Hemagglutinin_rpt"/>
</dbReference>